<dbReference type="InterPro" id="IPR023753">
    <property type="entry name" value="FAD/NAD-binding_dom"/>
</dbReference>
<dbReference type="EMBL" id="PRKW01000029">
    <property type="protein sequence ID" value="PPB47816.1"/>
    <property type="molecule type" value="Genomic_DNA"/>
</dbReference>
<dbReference type="GO" id="GO:0016152">
    <property type="term" value="F:mercury (II) reductase (NADP+) activity"/>
    <property type="evidence" value="ECO:0007669"/>
    <property type="project" value="UniProtKB-EC"/>
</dbReference>
<dbReference type="PROSITE" id="PS01047">
    <property type="entry name" value="HMA_1"/>
    <property type="match status" value="1"/>
</dbReference>
<comment type="caution">
    <text evidence="11">The sequence shown here is derived from an EMBL/GenBank/DDBJ whole genome shotgun (WGS) entry which is preliminary data.</text>
</comment>
<dbReference type="InterPro" id="IPR036163">
    <property type="entry name" value="HMA_dom_sf"/>
</dbReference>
<comment type="similarity">
    <text evidence="1 9">Belongs to the class-I pyridine nucleotide-disulfide oxidoreductase family.</text>
</comment>
<comment type="catalytic activity">
    <reaction evidence="9">
        <text>Hg + NADP(+) + H(+) = Hg(2+) + NADPH</text>
        <dbReference type="Rhea" id="RHEA:23856"/>
        <dbReference type="ChEBI" id="CHEBI:15378"/>
        <dbReference type="ChEBI" id="CHEBI:16170"/>
        <dbReference type="ChEBI" id="CHEBI:16793"/>
        <dbReference type="ChEBI" id="CHEBI:57783"/>
        <dbReference type="ChEBI" id="CHEBI:58349"/>
        <dbReference type="EC" id="1.16.1.1"/>
    </reaction>
</comment>
<dbReference type="PRINTS" id="PR00945">
    <property type="entry name" value="HGRDTASE"/>
</dbReference>
<dbReference type="SUPFAM" id="SSF51905">
    <property type="entry name" value="FAD/NAD(P)-binding domain"/>
    <property type="match status" value="1"/>
</dbReference>
<dbReference type="AlphaFoldDB" id="A0A2S5ITF4"/>
<dbReference type="GO" id="GO:0016668">
    <property type="term" value="F:oxidoreductase activity, acting on a sulfur group of donors, NAD(P) as acceptor"/>
    <property type="evidence" value="ECO:0007669"/>
    <property type="project" value="InterPro"/>
</dbReference>
<evidence type="ECO:0000256" key="8">
    <source>
        <dbReference type="ARBA" id="ARBA00023284"/>
    </source>
</evidence>
<keyword evidence="2 9" id="KW-0285">Flavoprotein</keyword>
<dbReference type="CDD" id="cd00371">
    <property type="entry name" value="HMA"/>
    <property type="match status" value="1"/>
</dbReference>
<dbReference type="Gene3D" id="3.50.50.60">
    <property type="entry name" value="FAD/NAD(P)-binding domain"/>
    <property type="match status" value="1"/>
</dbReference>
<dbReference type="Pfam" id="PF00403">
    <property type="entry name" value="HMA"/>
    <property type="match status" value="1"/>
</dbReference>
<feature type="non-terminal residue" evidence="11">
    <location>
        <position position="256"/>
    </location>
</feature>
<keyword evidence="5 9" id="KW-0521">NADP</keyword>
<keyword evidence="6 9" id="KW-0560">Oxidoreductase</keyword>
<dbReference type="Pfam" id="PF07992">
    <property type="entry name" value="Pyr_redox_2"/>
    <property type="match status" value="1"/>
</dbReference>
<evidence type="ECO:0000313" key="11">
    <source>
        <dbReference type="EMBL" id="PPB47816.1"/>
    </source>
</evidence>
<dbReference type="PANTHER" id="PTHR43014">
    <property type="entry name" value="MERCURIC REDUCTASE"/>
    <property type="match status" value="1"/>
</dbReference>
<evidence type="ECO:0000256" key="1">
    <source>
        <dbReference type="ARBA" id="ARBA00007532"/>
    </source>
</evidence>
<keyword evidence="7" id="KW-1015">Disulfide bond</keyword>
<keyword evidence="12" id="KW-1185">Reference proteome</keyword>
<evidence type="ECO:0000256" key="7">
    <source>
        <dbReference type="ARBA" id="ARBA00023157"/>
    </source>
</evidence>
<dbReference type="PROSITE" id="PS50846">
    <property type="entry name" value="HMA_2"/>
    <property type="match status" value="1"/>
</dbReference>
<name>A0A2S5ITF4_9MICC</name>
<accession>A0A2S5ITF4</accession>
<keyword evidence="4 9" id="KW-0274">FAD</keyword>
<dbReference type="PROSITE" id="PS00076">
    <property type="entry name" value="PYRIDINE_REDOX_1"/>
    <property type="match status" value="1"/>
</dbReference>
<gene>
    <name evidence="9" type="primary">merA</name>
    <name evidence="11" type="ORF">C4K88_16905</name>
</gene>
<dbReference type="InterPro" id="IPR012999">
    <property type="entry name" value="Pyr_OxRdtase_I_AS"/>
</dbReference>
<dbReference type="GO" id="GO:0050660">
    <property type="term" value="F:flavin adenine dinucleotide binding"/>
    <property type="evidence" value="ECO:0007669"/>
    <property type="project" value="TreeGrafter"/>
</dbReference>
<sequence length="256" mass="26705">MQELNEVGLSVAGMTCPSCTRHVEDALLAVPGVTRAAVDYPSNKAQVTGNRLDVSALVAAVGALGYGATPTDEFESKERSVEQPGLLGKAAQWLSGERAVEKPAGQLHVAIIGTGGAAVAAALKAAENGARVTLIERGTIGGTCVNVGCVPSKIMIRAAHIAHLRRESPFDVGLSATPPVVLRDRLLAQQQARVDELRHAKYESILESNPSINLVRGSARFKDGQTLIVEAAEGDTREVAFDRCLIATGASAAIPP</sequence>
<dbReference type="InterPro" id="IPR006121">
    <property type="entry name" value="HMA_dom"/>
</dbReference>
<dbReference type="PANTHER" id="PTHR43014:SF2">
    <property type="entry name" value="MERCURIC REDUCTASE"/>
    <property type="match status" value="1"/>
</dbReference>
<evidence type="ECO:0000259" key="10">
    <source>
        <dbReference type="PROSITE" id="PS50846"/>
    </source>
</evidence>
<comment type="cofactor">
    <cofactor evidence="9">
        <name>FAD</name>
        <dbReference type="ChEBI" id="CHEBI:57692"/>
    </cofactor>
    <text evidence="9">Binds 1 FAD per subunit.</text>
</comment>
<evidence type="ECO:0000256" key="2">
    <source>
        <dbReference type="ARBA" id="ARBA00022630"/>
    </source>
</evidence>
<evidence type="ECO:0000256" key="4">
    <source>
        <dbReference type="ARBA" id="ARBA00022827"/>
    </source>
</evidence>
<evidence type="ECO:0000313" key="12">
    <source>
        <dbReference type="Proteomes" id="UP000239297"/>
    </source>
</evidence>
<dbReference type="InterPro" id="IPR017969">
    <property type="entry name" value="Heavy-metal-associated_CS"/>
</dbReference>
<dbReference type="Proteomes" id="UP000239297">
    <property type="component" value="Unassembled WGS sequence"/>
</dbReference>
<feature type="domain" description="HMA" evidence="10">
    <location>
        <begin position="5"/>
        <end position="69"/>
    </location>
</feature>
<dbReference type="EC" id="1.16.1.1" evidence="9"/>
<organism evidence="11 12">
    <name type="scientific">Arthrobacter pityocampae</name>
    <dbReference type="NCBI Taxonomy" id="547334"/>
    <lineage>
        <taxon>Bacteria</taxon>
        <taxon>Bacillati</taxon>
        <taxon>Actinomycetota</taxon>
        <taxon>Actinomycetes</taxon>
        <taxon>Micrococcales</taxon>
        <taxon>Micrococcaceae</taxon>
        <taxon>Arthrobacter</taxon>
    </lineage>
</organism>
<evidence type="ECO:0000256" key="3">
    <source>
        <dbReference type="ARBA" id="ARBA00022723"/>
    </source>
</evidence>
<dbReference type="SUPFAM" id="SSF55008">
    <property type="entry name" value="HMA, heavy metal-associated domain"/>
    <property type="match status" value="1"/>
</dbReference>
<evidence type="ECO:0000256" key="9">
    <source>
        <dbReference type="RuleBase" id="RU361223"/>
    </source>
</evidence>
<evidence type="ECO:0000256" key="6">
    <source>
        <dbReference type="ARBA" id="ARBA00023002"/>
    </source>
</evidence>
<reference evidence="11 12" key="1">
    <citation type="journal article" date="2014" name="Int. J. Syst. Evol. Microbiol.">
        <title>Arthrobacter pityocampae sp. nov., isolated from Thaumetopoea pityocampa (Lep., Thaumetopoeidae).</title>
        <authorList>
            <person name="Ince I.A."/>
            <person name="Demirbag Z."/>
            <person name="Kati H."/>
        </authorList>
    </citation>
    <scope>NUCLEOTIDE SEQUENCE [LARGE SCALE GENOMIC DNA]</scope>
    <source>
        <strain evidence="11 12">Tp2</strain>
    </source>
</reference>
<dbReference type="GO" id="GO:0046872">
    <property type="term" value="F:metal ion binding"/>
    <property type="evidence" value="ECO:0007669"/>
    <property type="project" value="UniProtKB-KW"/>
</dbReference>
<keyword evidence="8" id="KW-0676">Redox-active center</keyword>
<proteinExistence type="inferred from homology"/>
<dbReference type="InterPro" id="IPR036188">
    <property type="entry name" value="FAD/NAD-bd_sf"/>
</dbReference>
<keyword evidence="3 9" id="KW-0479">Metal-binding</keyword>
<keyword evidence="9" id="KW-0476">Mercury</keyword>
<dbReference type="Gene3D" id="3.30.70.100">
    <property type="match status" value="1"/>
</dbReference>
<comment type="subunit">
    <text evidence="9">Homodimer.</text>
</comment>
<protein>
    <recommendedName>
        <fullName evidence="9">Mercuric reductase</fullName>
        <ecNumber evidence="9">1.16.1.1</ecNumber>
    </recommendedName>
    <alternativeName>
        <fullName evidence="9">Hg(II) reductase</fullName>
    </alternativeName>
</protein>
<evidence type="ECO:0000256" key="5">
    <source>
        <dbReference type="ARBA" id="ARBA00022857"/>
    </source>
</evidence>
<dbReference type="GO" id="GO:0003955">
    <property type="term" value="F:NAD(P)H dehydrogenase (quinone) activity"/>
    <property type="evidence" value="ECO:0007669"/>
    <property type="project" value="TreeGrafter"/>
</dbReference>